<dbReference type="InParanoid" id="C1EDD2"/>
<dbReference type="GeneID" id="8247511"/>
<protein>
    <recommendedName>
        <fullName evidence="2">RSE1/DDB1/CPSF1 first beta-propeller domain-containing protein</fullName>
    </recommendedName>
</protein>
<accession>C1EDD2</accession>
<sequence>MAIHAHSGSQADGDGDGFGIDDGRIGRDHRSCFVVDQVVSSASVTHAVWGRFRRPDVNDVVLGKTDQLQLLVLAPAGDGTERMRLAHQQPLHGTLVDLRVIPCATANGGGSAGADLLGILSDSGKLSIVGFDRRTRRFAPIRQLHLAPPGLPIAPHVDDALATATDPFFSSLAVDPGARCVAVRCDTHVSVFFTSYAGDVDDGSASASSIAVDSENASRSNNRGIATNPVKPIEFDASGTPLRPKGCIVLDAAFARTTGGEQKPCLVLLLMDEDPDDPDHPTILRDRELRVPHVDVFRNLRRRSLREAPTTSEWEKKCEGIGIEAHPRGLYDTATAPTYRIRLLDAIVPRGLRARLVEPPPGYEGAPFVGVWGFGAMISIGVSDLSGADGTMPRVTHRAHDTAEEEEEDSGLGPEFRRWVWNRAWVTADPRETGPSEQTYGPATSKTSNAAVKQGRWVWRGMVATGSPTDKHAILRVKLAIDAAGSSVDETRGVSVRLMGVTAPAAALMTDATTRDIGPLRVTSRRKLCESPLTLVPLSDDPEGPVIVLGHGDSWLARRSPGCQRMSVVRLDAPPGIATATKFSPPTSDPSRRSRGESALAVVDGRLALVSPDLEQSDAASRCDADARLGEGGGASDVKFLCRDIATGRAVTVTPCRVPHEDDENDPVKSDDENAHTVWEIRAWPPSSRPPEEAEDDDTAVSTSSDYVLDARPAPRFRVTALASCHPPKGVIGGIIAVGTSQLPVTYKRRQHGPPEPEGRLFIFRLVDAVDPKGGPQMNPCGPCLAQAACIALPSPATCVATAGPGVLFAGAGNRVYCIRIGPRDDDDDVPARIPVDVRELGPGDPRFDAAYLSQSLSVTLVAQTTARRRVTALAVGPPLLSRSNRHVGGVGRARGHYPMLGGEADVSEEEGYVPVAIAGARESVALSVLKTVDTDAASRLAYPEFTPMATDATVRTVRAMAMRRRGEVAGVDASGRIFVLQNRNAPQAKKRSPDEPEDDNNGRRKHGPCSPETNFTIAASFTLRSSPTAMLLLPNKSPNPYPEPPLAPEARARFDKLAAAVTTGRSFVVGTAEGGVCLVAQVTERDWAVLREVQSLARRHPLLTPVLGASHENARGAWPPRVGFGPPGPPAPLWPSVAEAAGGGVARAGSSSVPAPEVIDGSLLREVLELPELAQRELLGSGASPLPVETVLGLIQRVLET</sequence>
<dbReference type="InterPro" id="IPR018846">
    <property type="entry name" value="Beta-prop_RSE1/DDB1/CPSF1_1st"/>
</dbReference>
<dbReference type="PANTHER" id="PTHR10644">
    <property type="entry name" value="DNA REPAIR/RNA PROCESSING CPSF FAMILY"/>
    <property type="match status" value="1"/>
</dbReference>
<dbReference type="Gene3D" id="2.130.10.10">
    <property type="entry name" value="YVTN repeat-like/Quinoprotein amine dehydrogenase"/>
    <property type="match status" value="2"/>
</dbReference>
<evidence type="ECO:0000259" key="2">
    <source>
        <dbReference type="Pfam" id="PF10433"/>
    </source>
</evidence>
<name>C1EDD2_MICCC</name>
<dbReference type="STRING" id="296587.C1EDD2"/>
<feature type="region of interest" description="Disordered" evidence="1">
    <location>
        <begin position="1"/>
        <end position="20"/>
    </location>
</feature>
<dbReference type="Proteomes" id="UP000002009">
    <property type="component" value="Chromosome 11"/>
</dbReference>
<evidence type="ECO:0000313" key="4">
    <source>
        <dbReference type="Proteomes" id="UP000002009"/>
    </source>
</evidence>
<dbReference type="KEGG" id="mis:MICPUN_102899"/>
<reference evidence="3 4" key="1">
    <citation type="journal article" date="2009" name="Science">
        <title>Green evolution and dynamic adaptations revealed by genomes of the marine picoeukaryotes Micromonas.</title>
        <authorList>
            <person name="Worden A.Z."/>
            <person name="Lee J.H."/>
            <person name="Mock T."/>
            <person name="Rouze P."/>
            <person name="Simmons M.P."/>
            <person name="Aerts A.L."/>
            <person name="Allen A.E."/>
            <person name="Cuvelier M.L."/>
            <person name="Derelle E."/>
            <person name="Everett M.V."/>
            <person name="Foulon E."/>
            <person name="Grimwood J."/>
            <person name="Gundlach H."/>
            <person name="Henrissat B."/>
            <person name="Napoli C."/>
            <person name="McDonald S.M."/>
            <person name="Parker M.S."/>
            <person name="Rombauts S."/>
            <person name="Salamov A."/>
            <person name="Von Dassow P."/>
            <person name="Badger J.H."/>
            <person name="Coutinho P.M."/>
            <person name="Demir E."/>
            <person name="Dubchak I."/>
            <person name="Gentemann C."/>
            <person name="Eikrem W."/>
            <person name="Gready J.E."/>
            <person name="John U."/>
            <person name="Lanier W."/>
            <person name="Lindquist E.A."/>
            <person name="Lucas S."/>
            <person name="Mayer K.F."/>
            <person name="Moreau H."/>
            <person name="Not F."/>
            <person name="Otillar R."/>
            <person name="Panaud O."/>
            <person name="Pangilinan J."/>
            <person name="Paulsen I."/>
            <person name="Piegu B."/>
            <person name="Poliakov A."/>
            <person name="Robbens S."/>
            <person name="Schmutz J."/>
            <person name="Toulza E."/>
            <person name="Wyss T."/>
            <person name="Zelensky A."/>
            <person name="Zhou K."/>
            <person name="Armbrust E.V."/>
            <person name="Bhattacharya D."/>
            <person name="Goodenough U.W."/>
            <person name="Van de Peer Y."/>
            <person name="Grigoriev I.V."/>
        </authorList>
    </citation>
    <scope>NUCLEOTIDE SEQUENCE [LARGE SCALE GENOMIC DNA]</scope>
    <source>
        <strain evidence="4">RCC299 / NOUM17</strain>
    </source>
</reference>
<evidence type="ECO:0000313" key="3">
    <source>
        <dbReference type="EMBL" id="ACO66033.1"/>
    </source>
</evidence>
<gene>
    <name evidence="3" type="ORF">MICPUN_102899</name>
</gene>
<proteinExistence type="predicted"/>
<dbReference type="AlphaFoldDB" id="C1EDD2"/>
<dbReference type="Pfam" id="PF10433">
    <property type="entry name" value="Beta-prop_RSE1_1st"/>
    <property type="match status" value="1"/>
</dbReference>
<feature type="region of interest" description="Disordered" evidence="1">
    <location>
        <begin position="982"/>
        <end position="1014"/>
    </location>
</feature>
<keyword evidence="4" id="KW-1185">Reference proteome</keyword>
<dbReference type="EMBL" id="CP001330">
    <property type="protein sequence ID" value="ACO66033.1"/>
    <property type="molecule type" value="Genomic_DNA"/>
</dbReference>
<dbReference type="OrthoDB" id="20774at2759"/>
<organism evidence="3 4">
    <name type="scientific">Micromonas commoda (strain RCC299 / NOUM17 / CCMP2709)</name>
    <name type="common">Picoplanktonic green alga</name>
    <dbReference type="NCBI Taxonomy" id="296587"/>
    <lineage>
        <taxon>Eukaryota</taxon>
        <taxon>Viridiplantae</taxon>
        <taxon>Chlorophyta</taxon>
        <taxon>Mamiellophyceae</taxon>
        <taxon>Mamiellales</taxon>
        <taxon>Mamiellaceae</taxon>
        <taxon>Micromonas</taxon>
    </lineage>
</organism>
<feature type="domain" description="RSE1/DDB1/CPSF1 first beta-propeller" evidence="2">
    <location>
        <begin position="43"/>
        <end position="272"/>
    </location>
</feature>
<feature type="region of interest" description="Disordered" evidence="1">
    <location>
        <begin position="577"/>
        <end position="597"/>
    </location>
</feature>
<evidence type="ECO:0000256" key="1">
    <source>
        <dbReference type="SAM" id="MobiDB-lite"/>
    </source>
</evidence>
<dbReference type="InterPro" id="IPR050358">
    <property type="entry name" value="RSE1/DDB1/CFT1"/>
</dbReference>
<feature type="region of interest" description="Disordered" evidence="1">
    <location>
        <begin position="680"/>
        <end position="704"/>
    </location>
</feature>
<dbReference type="InterPro" id="IPR015943">
    <property type="entry name" value="WD40/YVTN_repeat-like_dom_sf"/>
</dbReference>
<dbReference type="RefSeq" id="XP_002504775.1">
    <property type="nucleotide sequence ID" value="XM_002504729.1"/>
</dbReference>